<dbReference type="Proteomes" id="UP000253437">
    <property type="component" value="Unassembled WGS sequence"/>
</dbReference>
<protein>
    <submittedName>
        <fullName evidence="6">HU family DNA-binding protein</fullName>
    </submittedName>
</protein>
<evidence type="ECO:0000256" key="4">
    <source>
        <dbReference type="ARBA" id="ARBA00023125"/>
    </source>
</evidence>
<dbReference type="GO" id="GO:0005829">
    <property type="term" value="C:cytosol"/>
    <property type="evidence" value="ECO:0007669"/>
    <property type="project" value="TreeGrafter"/>
</dbReference>
<dbReference type="SMART" id="SM00411">
    <property type="entry name" value="BHL"/>
    <property type="match status" value="1"/>
</dbReference>
<dbReference type="Pfam" id="PF00216">
    <property type="entry name" value="Bac_DNA_binding"/>
    <property type="match status" value="1"/>
</dbReference>
<dbReference type="InterPro" id="IPR000119">
    <property type="entry name" value="Hist_DNA-bd"/>
</dbReference>
<comment type="similarity">
    <text evidence="2 5">Belongs to the bacterial histone-like protein family.</text>
</comment>
<dbReference type="InterPro" id="IPR010992">
    <property type="entry name" value="IHF-like_DNA-bd_dom_sf"/>
</dbReference>
<gene>
    <name evidence="6" type="ORF">DS957_003440</name>
</gene>
<dbReference type="RefSeq" id="WP_114091650.1">
    <property type="nucleotide sequence ID" value="NZ_QOUW02000007.1"/>
</dbReference>
<reference evidence="6 7" key="1">
    <citation type="submission" date="2018-08" db="EMBL/GenBank/DDBJ databases">
        <title>Vibrio harveyi strains pathogenic to white snook Centropomus viridis Lockington (1877) and potential probiotic bacteria.</title>
        <authorList>
            <person name="Soto-Rodriguez S."/>
            <person name="Gomez-Gil B."/>
            <person name="Lozano-Olvera R."/>
        </authorList>
    </citation>
    <scope>NUCLEOTIDE SEQUENCE [LARGE SCALE GENOMIC DNA]</scope>
    <source>
        <strain evidence="6 7">CAIM 1508</strain>
    </source>
</reference>
<sequence>MSGAITKREVKREVHKRLFDSSRGTKPICDGLVEAFIAVVSEQTMQQGREVTVHGLGNFIPTEKSERIGRAPKTKKLQTIPARTRLSFTAYRSFKDKLDARISRKNQGSIK</sequence>
<dbReference type="Gene3D" id="4.10.520.10">
    <property type="entry name" value="IHF-like DNA-binding proteins"/>
    <property type="match status" value="1"/>
</dbReference>
<dbReference type="GO" id="GO:0030261">
    <property type="term" value="P:chromosome condensation"/>
    <property type="evidence" value="ECO:0007669"/>
    <property type="project" value="UniProtKB-KW"/>
</dbReference>
<evidence type="ECO:0000313" key="6">
    <source>
        <dbReference type="EMBL" id="RIW17836.1"/>
    </source>
</evidence>
<dbReference type="PANTHER" id="PTHR33175">
    <property type="entry name" value="DNA-BINDING PROTEIN HU"/>
    <property type="match status" value="1"/>
</dbReference>
<organism evidence="6 7">
    <name type="scientific">Vibrio harveyi</name>
    <name type="common">Beneckea harveyi</name>
    <dbReference type="NCBI Taxonomy" id="669"/>
    <lineage>
        <taxon>Bacteria</taxon>
        <taxon>Pseudomonadati</taxon>
        <taxon>Pseudomonadota</taxon>
        <taxon>Gammaproteobacteria</taxon>
        <taxon>Vibrionales</taxon>
        <taxon>Vibrionaceae</taxon>
        <taxon>Vibrio</taxon>
    </lineage>
</organism>
<evidence type="ECO:0000256" key="2">
    <source>
        <dbReference type="ARBA" id="ARBA00010529"/>
    </source>
</evidence>
<proteinExistence type="inferred from homology"/>
<keyword evidence="3" id="KW-0226">DNA condensation</keyword>
<dbReference type="GO" id="GO:0003677">
    <property type="term" value="F:DNA binding"/>
    <property type="evidence" value="ECO:0007669"/>
    <property type="project" value="UniProtKB-KW"/>
</dbReference>
<accession>A0A8B3DT17</accession>
<dbReference type="SUPFAM" id="SSF47729">
    <property type="entry name" value="IHF-like DNA-binding proteins"/>
    <property type="match status" value="1"/>
</dbReference>
<dbReference type="GO" id="GO:0030527">
    <property type="term" value="F:structural constituent of chromatin"/>
    <property type="evidence" value="ECO:0007669"/>
    <property type="project" value="InterPro"/>
</dbReference>
<dbReference type="PANTHER" id="PTHR33175:SF3">
    <property type="entry name" value="DNA-BINDING PROTEIN HU-BETA"/>
    <property type="match status" value="1"/>
</dbReference>
<evidence type="ECO:0000256" key="3">
    <source>
        <dbReference type="ARBA" id="ARBA00023067"/>
    </source>
</evidence>
<evidence type="ECO:0000313" key="7">
    <source>
        <dbReference type="Proteomes" id="UP000253437"/>
    </source>
</evidence>
<evidence type="ECO:0000256" key="1">
    <source>
        <dbReference type="ARBA" id="ARBA00003819"/>
    </source>
</evidence>
<dbReference type="AlphaFoldDB" id="A0A8B3DT17"/>
<evidence type="ECO:0000256" key="5">
    <source>
        <dbReference type="RuleBase" id="RU003939"/>
    </source>
</evidence>
<comment type="caution">
    <text evidence="6">The sequence shown here is derived from an EMBL/GenBank/DDBJ whole genome shotgun (WGS) entry which is preliminary data.</text>
</comment>
<keyword evidence="4 6" id="KW-0238">DNA-binding</keyword>
<name>A0A8B3DT17_VIBHA</name>
<dbReference type="CDD" id="cd00591">
    <property type="entry name" value="HU_IHF"/>
    <property type="match status" value="1"/>
</dbReference>
<dbReference type="EMBL" id="QOUW02000007">
    <property type="protein sequence ID" value="RIW17836.1"/>
    <property type="molecule type" value="Genomic_DNA"/>
</dbReference>
<comment type="function">
    <text evidence="1">Histone-like DNA-binding protein which is capable of wrapping DNA to stabilize it, and thus to prevent its denaturation under extreme environmental conditions.</text>
</comment>